<evidence type="ECO:0000256" key="1">
    <source>
        <dbReference type="ARBA" id="ARBA00005537"/>
    </source>
</evidence>
<feature type="region of interest" description="Disordered" evidence="4">
    <location>
        <begin position="204"/>
        <end position="236"/>
    </location>
</feature>
<feature type="coiled-coil region" evidence="3">
    <location>
        <begin position="135"/>
        <end position="162"/>
    </location>
</feature>
<name>A0A1I7UHZ8_9PELO</name>
<reference evidence="6" key="1">
    <citation type="submission" date="2016-11" db="UniProtKB">
        <authorList>
            <consortium name="WormBaseParasite"/>
        </authorList>
    </citation>
    <scope>IDENTIFICATION</scope>
</reference>
<protein>
    <submittedName>
        <fullName evidence="6">FGFR1 oncogene partner 2 homolog</fullName>
    </submittedName>
</protein>
<dbReference type="WBParaSite" id="Csp11.Scaffold629.g9526.t1">
    <property type="protein sequence ID" value="Csp11.Scaffold629.g9526.t1"/>
    <property type="gene ID" value="Csp11.Scaffold629.g9526"/>
</dbReference>
<organism evidence="5 6">
    <name type="scientific">Caenorhabditis tropicalis</name>
    <dbReference type="NCBI Taxonomy" id="1561998"/>
    <lineage>
        <taxon>Eukaryota</taxon>
        <taxon>Metazoa</taxon>
        <taxon>Ecdysozoa</taxon>
        <taxon>Nematoda</taxon>
        <taxon>Chromadorea</taxon>
        <taxon>Rhabditida</taxon>
        <taxon>Rhabditina</taxon>
        <taxon>Rhabditomorpha</taxon>
        <taxon>Rhabditoidea</taxon>
        <taxon>Rhabditidae</taxon>
        <taxon>Peloderinae</taxon>
        <taxon>Caenorhabditis</taxon>
    </lineage>
</organism>
<keyword evidence="2 3" id="KW-0175">Coiled coil</keyword>
<evidence type="ECO:0000313" key="5">
    <source>
        <dbReference type="Proteomes" id="UP000095282"/>
    </source>
</evidence>
<dbReference type="PANTHER" id="PTHR12186">
    <property type="entry name" value="SIKE FAMILY MEMBER"/>
    <property type="match status" value="1"/>
</dbReference>
<dbReference type="PANTHER" id="PTHR12186:SF2">
    <property type="entry name" value="FGFR1 ONCOGENE PARTNER 2 HOMOLOG"/>
    <property type="match status" value="1"/>
</dbReference>
<keyword evidence="5" id="KW-1185">Reference proteome</keyword>
<evidence type="ECO:0000256" key="2">
    <source>
        <dbReference type="ARBA" id="ARBA00023054"/>
    </source>
</evidence>
<dbReference type="Proteomes" id="UP000095282">
    <property type="component" value="Unplaced"/>
</dbReference>
<dbReference type="InterPro" id="IPR008555">
    <property type="entry name" value="SIKE"/>
</dbReference>
<dbReference type="Pfam" id="PF05769">
    <property type="entry name" value="SIKE"/>
    <property type="match status" value="1"/>
</dbReference>
<feature type="coiled-coil region" evidence="3">
    <location>
        <begin position="65"/>
        <end position="99"/>
    </location>
</feature>
<evidence type="ECO:0000256" key="3">
    <source>
        <dbReference type="SAM" id="Coils"/>
    </source>
</evidence>
<comment type="similarity">
    <text evidence="1">Belongs to the SIKE family.</text>
</comment>
<feature type="compositionally biased region" description="Basic and acidic residues" evidence="4">
    <location>
        <begin position="227"/>
        <end position="236"/>
    </location>
</feature>
<dbReference type="eggNOG" id="ENOG502TG44">
    <property type="taxonomic scope" value="Eukaryota"/>
</dbReference>
<dbReference type="STRING" id="1561998.A0A1I7UHZ8"/>
<proteinExistence type="inferred from homology"/>
<sequence>MDVADEIDSLLQSSCNMMLLTKQGENQLDSMLTRAHRVASRISSMYKYEKLLLDMQDLTVYGKRRKLILNDLQRENKQIMALQDENRQLRETTEEYLTTMRDILESHAELESTIEMQHQNKEVDDIDNLIFEMVNTNLEARLKEKALKMQQMMDELEKLRKTEYQELQLAVQANKNYKELFKMACFSNPSAISVLKSAMKAVSEDSDSKEPIDENETQEGIDLNETIIHKENKPCN</sequence>
<dbReference type="AlphaFoldDB" id="A0A1I7UHZ8"/>
<evidence type="ECO:0000313" key="6">
    <source>
        <dbReference type="WBParaSite" id="Csp11.Scaffold629.g9526.t1"/>
    </source>
</evidence>
<accession>A0A1I7UHZ8</accession>
<evidence type="ECO:0000256" key="4">
    <source>
        <dbReference type="SAM" id="MobiDB-lite"/>
    </source>
</evidence>